<keyword evidence="1" id="KW-0540">Nuclease</keyword>
<sequence length="203" mass="22354">MEEAAKAADKQCSGCKRKLPVIAFAKDRNRGDGLQVRCRECVAEYSAAHYRRRREAMGKPVREKADVPAGHKLCRVCGENKPHSEWHRNASASDGLSTRCKACRAVQGRQGHLKRQYGITEAERDEPIASQGGVCCLCSAALPVHVDHCHETGRVRGVLCFSCHAALGQFKDRPDVMRRAATYVEGNAWKPTLVAPGVYQLPS</sequence>
<accession>A0ABW1B7U2</accession>
<evidence type="ECO:0000313" key="1">
    <source>
        <dbReference type="EMBL" id="MFC5809232.1"/>
    </source>
</evidence>
<proteinExistence type="predicted"/>
<organism evidence="1 2">
    <name type="scientific">Streptomyces heilongjiangensis</name>
    <dbReference type="NCBI Taxonomy" id="945052"/>
    <lineage>
        <taxon>Bacteria</taxon>
        <taxon>Bacillati</taxon>
        <taxon>Actinomycetota</taxon>
        <taxon>Actinomycetes</taxon>
        <taxon>Kitasatosporales</taxon>
        <taxon>Streptomycetaceae</taxon>
        <taxon>Streptomyces</taxon>
    </lineage>
</organism>
<dbReference type="GO" id="GO:0004519">
    <property type="term" value="F:endonuclease activity"/>
    <property type="evidence" value="ECO:0007669"/>
    <property type="project" value="UniProtKB-KW"/>
</dbReference>
<dbReference type="SUPFAM" id="SSF54060">
    <property type="entry name" value="His-Me finger endonucleases"/>
    <property type="match status" value="1"/>
</dbReference>
<name>A0ABW1B7U2_9ACTN</name>
<dbReference type="InterPro" id="IPR044925">
    <property type="entry name" value="His-Me_finger_sf"/>
</dbReference>
<gene>
    <name evidence="1" type="ORF">ACFQGO_17250</name>
</gene>
<dbReference type="Proteomes" id="UP001596112">
    <property type="component" value="Unassembled WGS sequence"/>
</dbReference>
<evidence type="ECO:0000313" key="2">
    <source>
        <dbReference type="Proteomes" id="UP001596112"/>
    </source>
</evidence>
<dbReference type="Gene3D" id="3.40.1800.10">
    <property type="entry name" value="His-Me finger endonucleases"/>
    <property type="match status" value="1"/>
</dbReference>
<dbReference type="InterPro" id="IPR004211">
    <property type="entry name" value="Endonuclease_7"/>
</dbReference>
<protein>
    <submittedName>
        <fullName evidence="1">Endonuclease VII domain-containing protein</fullName>
    </submittedName>
</protein>
<dbReference type="InterPro" id="IPR038563">
    <property type="entry name" value="Endonuclease_7_sf"/>
</dbReference>
<comment type="caution">
    <text evidence="1">The sequence shown here is derived from an EMBL/GenBank/DDBJ whole genome shotgun (WGS) entry which is preliminary data.</text>
</comment>
<keyword evidence="1" id="KW-0255">Endonuclease</keyword>
<dbReference type="EMBL" id="JBHSNZ010000010">
    <property type="protein sequence ID" value="MFC5809232.1"/>
    <property type="molecule type" value="Genomic_DNA"/>
</dbReference>
<dbReference type="Pfam" id="PF02945">
    <property type="entry name" value="Endonuclease_7"/>
    <property type="match status" value="1"/>
</dbReference>
<dbReference type="RefSeq" id="WP_272168802.1">
    <property type="nucleotide sequence ID" value="NZ_JAQOSL010000005.1"/>
</dbReference>
<keyword evidence="2" id="KW-1185">Reference proteome</keyword>
<reference evidence="2" key="1">
    <citation type="journal article" date="2019" name="Int. J. Syst. Evol. Microbiol.">
        <title>The Global Catalogue of Microorganisms (GCM) 10K type strain sequencing project: providing services to taxonomists for standard genome sequencing and annotation.</title>
        <authorList>
            <consortium name="The Broad Institute Genomics Platform"/>
            <consortium name="The Broad Institute Genome Sequencing Center for Infectious Disease"/>
            <person name="Wu L."/>
            <person name="Ma J."/>
        </authorList>
    </citation>
    <scope>NUCLEOTIDE SEQUENCE [LARGE SCALE GENOMIC DNA]</scope>
    <source>
        <strain evidence="2">JCM 9918</strain>
    </source>
</reference>
<keyword evidence="1" id="KW-0378">Hydrolase</keyword>